<dbReference type="RefSeq" id="WP_189043455.1">
    <property type="nucleotide sequence ID" value="NZ_BMJQ01000002.1"/>
</dbReference>
<dbReference type="FunFam" id="3.40.50.720:FF:000173">
    <property type="entry name" value="3-oxoacyl-[acyl-carrier protein] reductase"/>
    <property type="match status" value="1"/>
</dbReference>
<dbReference type="GO" id="GO:0042619">
    <property type="term" value="P:poly-hydroxybutyrate biosynthetic process"/>
    <property type="evidence" value="ECO:0007669"/>
    <property type="project" value="InterPro"/>
</dbReference>
<dbReference type="NCBIfam" id="TIGR01829">
    <property type="entry name" value="AcAcCoA_reduct"/>
    <property type="match status" value="1"/>
</dbReference>
<gene>
    <name evidence="4" type="ORF">GCM10011611_11800</name>
</gene>
<dbReference type="PRINTS" id="PR00080">
    <property type="entry name" value="SDRFAMILY"/>
</dbReference>
<dbReference type="GO" id="GO:0032787">
    <property type="term" value="P:monocarboxylic acid metabolic process"/>
    <property type="evidence" value="ECO:0007669"/>
    <property type="project" value="UniProtKB-ARBA"/>
</dbReference>
<dbReference type="InterPro" id="IPR011283">
    <property type="entry name" value="Acetoacetyl-CoA_reductase"/>
</dbReference>
<organism evidence="4 5">
    <name type="scientific">Aliidongia dinghuensis</name>
    <dbReference type="NCBI Taxonomy" id="1867774"/>
    <lineage>
        <taxon>Bacteria</taxon>
        <taxon>Pseudomonadati</taxon>
        <taxon>Pseudomonadota</taxon>
        <taxon>Alphaproteobacteria</taxon>
        <taxon>Rhodospirillales</taxon>
        <taxon>Dongiaceae</taxon>
        <taxon>Aliidongia</taxon>
    </lineage>
</organism>
<protein>
    <submittedName>
        <fullName evidence="4">Beta-ketoacyl-ACP reductase</fullName>
    </submittedName>
</protein>
<dbReference type="NCBIfam" id="NF009466">
    <property type="entry name" value="PRK12826.1-2"/>
    <property type="match status" value="1"/>
</dbReference>
<sequence length="240" mass="25102">MPRVAVVTGGTRGIGAAISVALKNAGYKVAANYGGNEDVARAFTAETGIPTYKFDVSSFEAVKSGIDKIQAELGPVEIVVNNAGITRDGTIHKMTPDQWHAVIDTNLTSCFNLARVVIDGMRERSFGRIVNIGSINGQAGQYGQVNYAAAKSGIHGFTKALAQEGAAKGVTVNAIAPGYIDTEMVRSVPPHVLEKIVAKIPVGRLGQASEIARGVLFLVADDAGFITGSTLSINGGQHMY</sequence>
<reference evidence="4" key="2">
    <citation type="submission" date="2020-09" db="EMBL/GenBank/DDBJ databases">
        <authorList>
            <person name="Sun Q."/>
            <person name="Zhou Y."/>
        </authorList>
    </citation>
    <scope>NUCLEOTIDE SEQUENCE</scope>
    <source>
        <strain evidence="4">CGMCC 1.15725</strain>
    </source>
</reference>
<dbReference type="PRINTS" id="PR00081">
    <property type="entry name" value="GDHRDH"/>
</dbReference>
<comment type="similarity">
    <text evidence="1">Belongs to the short-chain dehydrogenases/reductases (SDR) family.</text>
</comment>
<dbReference type="InterPro" id="IPR002347">
    <property type="entry name" value="SDR_fam"/>
</dbReference>
<dbReference type="NCBIfam" id="NF009464">
    <property type="entry name" value="PRK12824.1"/>
    <property type="match status" value="1"/>
</dbReference>
<keyword evidence="5" id="KW-1185">Reference proteome</keyword>
<dbReference type="SMART" id="SM00822">
    <property type="entry name" value="PKS_KR"/>
    <property type="match status" value="1"/>
</dbReference>
<dbReference type="AlphaFoldDB" id="A0A8J2YQR1"/>
<evidence type="ECO:0000313" key="5">
    <source>
        <dbReference type="Proteomes" id="UP000646365"/>
    </source>
</evidence>
<evidence type="ECO:0000313" key="4">
    <source>
        <dbReference type="EMBL" id="GGF07994.1"/>
    </source>
</evidence>
<dbReference type="SUPFAM" id="SSF51735">
    <property type="entry name" value="NAD(P)-binding Rossmann-fold domains"/>
    <property type="match status" value="1"/>
</dbReference>
<dbReference type="Pfam" id="PF13561">
    <property type="entry name" value="adh_short_C2"/>
    <property type="match status" value="1"/>
</dbReference>
<dbReference type="InterPro" id="IPR050259">
    <property type="entry name" value="SDR"/>
</dbReference>
<dbReference type="GO" id="GO:0005737">
    <property type="term" value="C:cytoplasm"/>
    <property type="evidence" value="ECO:0007669"/>
    <property type="project" value="InterPro"/>
</dbReference>
<evidence type="ECO:0000256" key="2">
    <source>
        <dbReference type="ARBA" id="ARBA00023002"/>
    </source>
</evidence>
<feature type="domain" description="Ketoreductase" evidence="3">
    <location>
        <begin position="3"/>
        <end position="178"/>
    </location>
</feature>
<dbReference type="CDD" id="cd05333">
    <property type="entry name" value="BKR_SDR_c"/>
    <property type="match status" value="1"/>
</dbReference>
<dbReference type="Gene3D" id="3.40.50.720">
    <property type="entry name" value="NAD(P)-binding Rossmann-like Domain"/>
    <property type="match status" value="1"/>
</dbReference>
<evidence type="ECO:0000259" key="3">
    <source>
        <dbReference type="SMART" id="SM00822"/>
    </source>
</evidence>
<name>A0A8J2YQR1_9PROT</name>
<dbReference type="InterPro" id="IPR036291">
    <property type="entry name" value="NAD(P)-bd_dom_sf"/>
</dbReference>
<dbReference type="InterPro" id="IPR020904">
    <property type="entry name" value="Sc_DH/Rdtase_CS"/>
</dbReference>
<comment type="caution">
    <text evidence="4">The sequence shown here is derived from an EMBL/GenBank/DDBJ whole genome shotgun (WGS) entry which is preliminary data.</text>
</comment>
<dbReference type="InterPro" id="IPR057326">
    <property type="entry name" value="KR_dom"/>
</dbReference>
<dbReference type="PANTHER" id="PTHR42879">
    <property type="entry name" value="3-OXOACYL-(ACYL-CARRIER-PROTEIN) REDUCTASE"/>
    <property type="match status" value="1"/>
</dbReference>
<dbReference type="PROSITE" id="PS00061">
    <property type="entry name" value="ADH_SHORT"/>
    <property type="match status" value="1"/>
</dbReference>
<accession>A0A8J2YQR1</accession>
<dbReference type="GO" id="GO:0018454">
    <property type="term" value="F:acetoacetyl-CoA reductase activity"/>
    <property type="evidence" value="ECO:0007669"/>
    <property type="project" value="InterPro"/>
</dbReference>
<proteinExistence type="inferred from homology"/>
<dbReference type="PANTHER" id="PTHR42879:SF2">
    <property type="entry name" value="3-OXOACYL-[ACYL-CARRIER-PROTEIN] REDUCTASE FABG"/>
    <property type="match status" value="1"/>
</dbReference>
<reference evidence="4" key="1">
    <citation type="journal article" date="2014" name="Int. J. Syst. Evol. Microbiol.">
        <title>Complete genome sequence of Corynebacterium casei LMG S-19264T (=DSM 44701T), isolated from a smear-ripened cheese.</title>
        <authorList>
            <consortium name="US DOE Joint Genome Institute (JGI-PGF)"/>
            <person name="Walter F."/>
            <person name="Albersmeier A."/>
            <person name="Kalinowski J."/>
            <person name="Ruckert C."/>
        </authorList>
    </citation>
    <scope>NUCLEOTIDE SEQUENCE</scope>
    <source>
        <strain evidence="4">CGMCC 1.15725</strain>
    </source>
</reference>
<dbReference type="EMBL" id="BMJQ01000002">
    <property type="protein sequence ID" value="GGF07994.1"/>
    <property type="molecule type" value="Genomic_DNA"/>
</dbReference>
<dbReference type="Proteomes" id="UP000646365">
    <property type="component" value="Unassembled WGS sequence"/>
</dbReference>
<keyword evidence="2" id="KW-0560">Oxidoreductase</keyword>
<evidence type="ECO:0000256" key="1">
    <source>
        <dbReference type="ARBA" id="ARBA00006484"/>
    </source>
</evidence>